<evidence type="ECO:0000256" key="3">
    <source>
        <dbReference type="PROSITE-ProRule" id="PRU00023"/>
    </source>
</evidence>
<dbReference type="SUPFAM" id="SSF48403">
    <property type="entry name" value="Ankyrin repeat"/>
    <property type="match status" value="1"/>
</dbReference>
<feature type="repeat" description="ANK" evidence="3">
    <location>
        <begin position="468"/>
        <end position="500"/>
    </location>
</feature>
<evidence type="ECO:0000256" key="4">
    <source>
        <dbReference type="SAM" id="MobiDB-lite"/>
    </source>
</evidence>
<accession>A0AAV9Q0T3</accession>
<dbReference type="InterPro" id="IPR002110">
    <property type="entry name" value="Ankyrin_rpt"/>
</dbReference>
<keyword evidence="6" id="KW-1185">Reference proteome</keyword>
<name>A0AAV9Q0T3_9PEZI</name>
<proteinExistence type="predicted"/>
<dbReference type="SMART" id="SM00248">
    <property type="entry name" value="ANK"/>
    <property type="match status" value="7"/>
</dbReference>
<dbReference type="Gene3D" id="1.25.40.20">
    <property type="entry name" value="Ankyrin repeat-containing domain"/>
    <property type="match status" value="1"/>
</dbReference>
<comment type="caution">
    <text evidence="5">The sequence shown here is derived from an EMBL/GenBank/DDBJ whole genome shotgun (WGS) entry which is preliminary data.</text>
</comment>
<gene>
    <name evidence="5" type="ORF">LTR25_008634</name>
</gene>
<dbReference type="InterPro" id="IPR036770">
    <property type="entry name" value="Ankyrin_rpt-contain_sf"/>
</dbReference>
<dbReference type="Pfam" id="PF12796">
    <property type="entry name" value="Ank_2"/>
    <property type="match status" value="2"/>
</dbReference>
<keyword evidence="2 3" id="KW-0040">ANK repeat</keyword>
<evidence type="ECO:0000256" key="1">
    <source>
        <dbReference type="ARBA" id="ARBA00022737"/>
    </source>
</evidence>
<feature type="repeat" description="ANK" evidence="3">
    <location>
        <begin position="435"/>
        <end position="467"/>
    </location>
</feature>
<dbReference type="Proteomes" id="UP001345827">
    <property type="component" value="Unassembled WGS sequence"/>
</dbReference>
<dbReference type="PROSITE" id="PS50297">
    <property type="entry name" value="ANK_REP_REGION"/>
    <property type="match status" value="1"/>
</dbReference>
<dbReference type="PANTHER" id="PTHR24173:SF74">
    <property type="entry name" value="ANKYRIN REPEAT DOMAIN-CONTAINING PROTEIN 16"/>
    <property type="match status" value="1"/>
</dbReference>
<reference evidence="5 6" key="1">
    <citation type="submission" date="2023-06" db="EMBL/GenBank/DDBJ databases">
        <title>Black Yeasts Isolated from many extreme environments.</title>
        <authorList>
            <person name="Coleine C."/>
            <person name="Stajich J.E."/>
            <person name="Selbmann L."/>
        </authorList>
    </citation>
    <scope>NUCLEOTIDE SEQUENCE [LARGE SCALE GENOMIC DNA]</scope>
    <source>
        <strain evidence="5 6">CCFEE 5887</strain>
    </source>
</reference>
<feature type="region of interest" description="Disordered" evidence="4">
    <location>
        <begin position="179"/>
        <end position="213"/>
    </location>
</feature>
<evidence type="ECO:0000256" key="2">
    <source>
        <dbReference type="ARBA" id="ARBA00023043"/>
    </source>
</evidence>
<dbReference type="PROSITE" id="PS50088">
    <property type="entry name" value="ANK_REPEAT"/>
    <property type="match status" value="3"/>
</dbReference>
<protein>
    <recommendedName>
        <fullName evidence="7">Ankyrin repeat protein</fullName>
    </recommendedName>
</protein>
<dbReference type="EMBL" id="JAXLQG010000017">
    <property type="protein sequence ID" value="KAK5531525.1"/>
    <property type="molecule type" value="Genomic_DNA"/>
</dbReference>
<keyword evidence="1" id="KW-0677">Repeat</keyword>
<evidence type="ECO:0000313" key="6">
    <source>
        <dbReference type="Proteomes" id="UP001345827"/>
    </source>
</evidence>
<evidence type="ECO:0000313" key="5">
    <source>
        <dbReference type="EMBL" id="KAK5531525.1"/>
    </source>
</evidence>
<dbReference type="AlphaFoldDB" id="A0AAV9Q0T3"/>
<evidence type="ECO:0008006" key="7">
    <source>
        <dbReference type="Google" id="ProtNLM"/>
    </source>
</evidence>
<feature type="compositionally biased region" description="Polar residues" evidence="4">
    <location>
        <begin position="186"/>
        <end position="195"/>
    </location>
</feature>
<sequence length="681" mass="74576">MDPLSIIASSIAVAHALHVTLESTNHLRLVLQQLEVELERRDASANPVAPNASLFQAISLTKTKLDLLLDEVHSWQLSADSSDPAAEQKKFRILRIGHKAKSFRVDLQHLKSSLGLQLMVLTASTSNRIEVDLQQVLLLARDEITRHGQFHNDVQQQLKQQECSLGTLLALRDKDPLVSDVSSSDTVQTPPSDVQASGRLNGEPATDAPEPKAFHHNGKILFESSRLTAISAVGIRTAQFPRPACTPWCSCVCHERHHLRTPQFLEQFVGSLFVGYSGLPRMTKPCNQASCHLRAQPMSTVTYFFPRWFVSKALSLVIATTPLAGPVVSLKVQRTVPGDAPIFNYAMTGDVERMKMLFLNGQASPHDVDFRSGVTPLHTFPRRIEEALRRMFSETECIERRDFTVLHKIVLGLVSKDLELELRSSTADIDAVDSNNRTALSLAAERGDLDAVNLFLDFGANVHIASTSLSTPLHFAACAAEPSCIAPLISKDADVNALTNHNQTPLIYAAAYTKDARHASLLIEAGAFVDFPDLDGITALGWTAISGNTPVATLLVQYNANVDNIDNAGQTCLSRSISSNNHEIIRLLVAKGASTRTNLPRGSNLMHIIAEHADLETLHLLHRLDLSAVGGDRNHSDRTPLDILRSRADHCPSLEMTFSLIGTSQADSDADDVWYDARSTA</sequence>
<organism evidence="5 6">
    <name type="scientific">Vermiconidia calcicola</name>
    <dbReference type="NCBI Taxonomy" id="1690605"/>
    <lineage>
        <taxon>Eukaryota</taxon>
        <taxon>Fungi</taxon>
        <taxon>Dikarya</taxon>
        <taxon>Ascomycota</taxon>
        <taxon>Pezizomycotina</taxon>
        <taxon>Dothideomycetes</taxon>
        <taxon>Dothideomycetidae</taxon>
        <taxon>Mycosphaerellales</taxon>
        <taxon>Extremaceae</taxon>
        <taxon>Vermiconidia</taxon>
    </lineage>
</organism>
<feature type="repeat" description="ANK" evidence="3">
    <location>
        <begin position="535"/>
        <end position="567"/>
    </location>
</feature>
<dbReference type="PANTHER" id="PTHR24173">
    <property type="entry name" value="ANKYRIN REPEAT CONTAINING"/>
    <property type="match status" value="1"/>
</dbReference>